<dbReference type="HAMAP" id="MF_00651">
    <property type="entry name" value="Nuclease_YqgF"/>
    <property type="match status" value="1"/>
</dbReference>
<comment type="subcellular location">
    <subcellularLocation>
        <location evidence="5">Cytoplasm</location>
    </subcellularLocation>
</comment>
<dbReference type="Gene3D" id="3.30.420.140">
    <property type="entry name" value="YqgF/RNase H-like domain"/>
    <property type="match status" value="1"/>
</dbReference>
<dbReference type="InterPro" id="IPR005227">
    <property type="entry name" value="YqgF"/>
</dbReference>
<feature type="region of interest" description="Disordered" evidence="6">
    <location>
        <begin position="162"/>
        <end position="193"/>
    </location>
</feature>
<dbReference type="EMBL" id="JAJFZT010000001">
    <property type="protein sequence ID" value="MCC3271367.1"/>
    <property type="molecule type" value="Genomic_DNA"/>
</dbReference>
<dbReference type="GO" id="GO:0000967">
    <property type="term" value="P:rRNA 5'-end processing"/>
    <property type="evidence" value="ECO:0007669"/>
    <property type="project" value="UniProtKB-UniRule"/>
</dbReference>
<comment type="function">
    <text evidence="5">Could be a nuclease involved in processing of the 5'-end of pre-16S rRNA.</text>
</comment>
<dbReference type="CDD" id="cd16964">
    <property type="entry name" value="YqgF"/>
    <property type="match status" value="1"/>
</dbReference>
<dbReference type="PANTHER" id="PTHR33317:SF4">
    <property type="entry name" value="POLYNUCLEOTIDYL TRANSFERASE, RIBONUCLEASE H-LIKE SUPERFAMILY PROTEIN"/>
    <property type="match status" value="1"/>
</dbReference>
<dbReference type="InterPro" id="IPR037027">
    <property type="entry name" value="YqgF/RNaseH-like_dom_sf"/>
</dbReference>
<dbReference type="GO" id="GO:0004518">
    <property type="term" value="F:nuclease activity"/>
    <property type="evidence" value="ECO:0007669"/>
    <property type="project" value="UniProtKB-KW"/>
</dbReference>
<keyword evidence="2 5" id="KW-0690">Ribosome biogenesis</keyword>
<evidence type="ECO:0000256" key="3">
    <source>
        <dbReference type="ARBA" id="ARBA00022722"/>
    </source>
</evidence>
<evidence type="ECO:0000259" key="7">
    <source>
        <dbReference type="SMART" id="SM00732"/>
    </source>
</evidence>
<protein>
    <recommendedName>
        <fullName evidence="5">Putative pre-16S rRNA nuclease</fullName>
        <ecNumber evidence="5">3.1.-.-</ecNumber>
    </recommendedName>
</protein>
<proteinExistence type="inferred from homology"/>
<dbReference type="Proteomes" id="UP001155145">
    <property type="component" value="Unassembled WGS sequence"/>
</dbReference>
<dbReference type="GO" id="GO:0016788">
    <property type="term" value="F:hydrolase activity, acting on ester bonds"/>
    <property type="evidence" value="ECO:0007669"/>
    <property type="project" value="UniProtKB-UniRule"/>
</dbReference>
<keyword evidence="1 5" id="KW-0963">Cytoplasm</keyword>
<keyword evidence="3 5" id="KW-0540">Nuclease</keyword>
<evidence type="ECO:0000256" key="1">
    <source>
        <dbReference type="ARBA" id="ARBA00022490"/>
    </source>
</evidence>
<evidence type="ECO:0000256" key="6">
    <source>
        <dbReference type="SAM" id="MobiDB-lite"/>
    </source>
</evidence>
<evidence type="ECO:0000256" key="2">
    <source>
        <dbReference type="ARBA" id="ARBA00022517"/>
    </source>
</evidence>
<dbReference type="EC" id="3.1.-.-" evidence="5"/>
<reference evidence="8" key="1">
    <citation type="submission" date="2021-10" db="EMBL/GenBank/DDBJ databases">
        <title>Novel species in genus Arthrobacter.</title>
        <authorList>
            <person name="Liu Y."/>
        </authorList>
    </citation>
    <scope>NUCLEOTIDE SEQUENCE</scope>
    <source>
        <strain evidence="8">Zg-Y462</strain>
    </source>
</reference>
<dbReference type="SMART" id="SM00732">
    <property type="entry name" value="YqgFc"/>
    <property type="match status" value="1"/>
</dbReference>
<dbReference type="SUPFAM" id="SSF53098">
    <property type="entry name" value="Ribonuclease H-like"/>
    <property type="match status" value="1"/>
</dbReference>
<comment type="caution">
    <text evidence="8">The sequence shown here is derived from an EMBL/GenBank/DDBJ whole genome shotgun (WGS) entry which is preliminary data.</text>
</comment>
<name>A0A9X1M5M9_9MICC</name>
<comment type="similarity">
    <text evidence="5">Belongs to the YqgF HJR family.</text>
</comment>
<accession>A0A9X1M5M9</accession>
<feature type="compositionally biased region" description="Basic and acidic residues" evidence="6">
    <location>
        <begin position="184"/>
        <end position="193"/>
    </location>
</feature>
<dbReference type="GO" id="GO:0005829">
    <property type="term" value="C:cytosol"/>
    <property type="evidence" value="ECO:0007669"/>
    <property type="project" value="TreeGrafter"/>
</dbReference>
<evidence type="ECO:0000313" key="9">
    <source>
        <dbReference type="Proteomes" id="UP001155145"/>
    </source>
</evidence>
<evidence type="ECO:0000256" key="5">
    <source>
        <dbReference type="HAMAP-Rule" id="MF_00651"/>
    </source>
</evidence>
<dbReference type="InterPro" id="IPR006641">
    <property type="entry name" value="YqgF/RNaseH-like_dom"/>
</dbReference>
<dbReference type="AlphaFoldDB" id="A0A9X1M5M9"/>
<evidence type="ECO:0000313" key="8">
    <source>
        <dbReference type="EMBL" id="MCC3271367.1"/>
    </source>
</evidence>
<organism evidence="8 9">
    <name type="scientific">Arthrobacter zhangbolii</name>
    <dbReference type="NCBI Taxonomy" id="2886936"/>
    <lineage>
        <taxon>Bacteria</taxon>
        <taxon>Bacillati</taxon>
        <taxon>Actinomycetota</taxon>
        <taxon>Actinomycetes</taxon>
        <taxon>Micrococcales</taxon>
        <taxon>Micrococcaceae</taxon>
        <taxon>Arthrobacter</taxon>
    </lineage>
</organism>
<feature type="domain" description="YqgF/RNase H-like" evidence="7">
    <location>
        <begin position="9"/>
        <end position="115"/>
    </location>
</feature>
<sequence>MSGAAPPAGVKLGVDVGLVRVGLAASDPDSVLAMPVRTLKRDAKKNSDIRVVVREAAERNAVEVFVGLPRSMRGGETASTQMARDYAQALAQALADAGQTQQVRLVDERLTTVSAHRSLHEAGMNSRNHRTVVDQAAAVAILQQSIDTQRSLNRDVGELVTPRRPHRTCGTLPAPNEEFTISQDIERDGGNTP</sequence>
<dbReference type="NCBIfam" id="TIGR00250">
    <property type="entry name" value="RNAse_H_YqgF"/>
    <property type="match status" value="1"/>
</dbReference>
<keyword evidence="4 5" id="KW-0378">Hydrolase</keyword>
<evidence type="ECO:0000256" key="4">
    <source>
        <dbReference type="ARBA" id="ARBA00022801"/>
    </source>
</evidence>
<dbReference type="Pfam" id="PF03652">
    <property type="entry name" value="RuvX"/>
    <property type="match status" value="1"/>
</dbReference>
<dbReference type="PANTHER" id="PTHR33317">
    <property type="entry name" value="POLYNUCLEOTIDYL TRANSFERASE, RIBONUCLEASE H-LIKE SUPERFAMILY PROTEIN"/>
    <property type="match status" value="1"/>
</dbReference>
<gene>
    <name evidence="8" type="primary">ruvX</name>
    <name evidence="8" type="ORF">LJ755_01310</name>
</gene>
<dbReference type="InterPro" id="IPR012337">
    <property type="entry name" value="RNaseH-like_sf"/>
</dbReference>